<dbReference type="EMBL" id="BAABGA010000006">
    <property type="protein sequence ID" value="GAA4445084.1"/>
    <property type="molecule type" value="Genomic_DNA"/>
</dbReference>
<protein>
    <submittedName>
        <fullName evidence="1">Uncharacterized protein</fullName>
    </submittedName>
</protein>
<gene>
    <name evidence="1" type="ORF">GCM10023156_04230</name>
</gene>
<accession>A0ABP8M8W1</accession>
<evidence type="ECO:0000313" key="1">
    <source>
        <dbReference type="EMBL" id="GAA4445084.1"/>
    </source>
</evidence>
<comment type="caution">
    <text evidence="1">The sequence shown here is derived from an EMBL/GenBank/DDBJ whole genome shotgun (WGS) entry which is preliminary data.</text>
</comment>
<name>A0ABP8M8W1_9BACT</name>
<keyword evidence="2" id="KW-1185">Reference proteome</keyword>
<proteinExistence type="predicted"/>
<reference evidence="2" key="1">
    <citation type="journal article" date="2019" name="Int. J. Syst. Evol. Microbiol.">
        <title>The Global Catalogue of Microorganisms (GCM) 10K type strain sequencing project: providing services to taxonomists for standard genome sequencing and annotation.</title>
        <authorList>
            <consortium name="The Broad Institute Genomics Platform"/>
            <consortium name="The Broad Institute Genome Sequencing Center for Infectious Disease"/>
            <person name="Wu L."/>
            <person name="Ma J."/>
        </authorList>
    </citation>
    <scope>NUCLEOTIDE SEQUENCE [LARGE SCALE GENOMIC DNA]</scope>
    <source>
        <strain evidence="2">JCM 17759</strain>
    </source>
</reference>
<organism evidence="1 2">
    <name type="scientific">Novipirellula rosea</name>
    <dbReference type="NCBI Taxonomy" id="1031540"/>
    <lineage>
        <taxon>Bacteria</taxon>
        <taxon>Pseudomonadati</taxon>
        <taxon>Planctomycetota</taxon>
        <taxon>Planctomycetia</taxon>
        <taxon>Pirellulales</taxon>
        <taxon>Pirellulaceae</taxon>
        <taxon>Novipirellula</taxon>
    </lineage>
</organism>
<evidence type="ECO:0000313" key="2">
    <source>
        <dbReference type="Proteomes" id="UP001500840"/>
    </source>
</evidence>
<dbReference type="RefSeq" id="WP_345318929.1">
    <property type="nucleotide sequence ID" value="NZ_BAABGA010000006.1"/>
</dbReference>
<sequence>MIKQDPIPLEERVAQLELEVSRLKSQLSSSKDDLGWLAAFDGILEDDSLTDEAERLGRQWRKSQQDGPNEP</sequence>
<dbReference type="Proteomes" id="UP001500840">
    <property type="component" value="Unassembled WGS sequence"/>
</dbReference>